<accession>A0A1G5J0H7</accession>
<protein>
    <submittedName>
        <fullName evidence="2">Uncharacterized protein</fullName>
    </submittedName>
</protein>
<evidence type="ECO:0000256" key="1">
    <source>
        <dbReference type="SAM" id="Phobius"/>
    </source>
</evidence>
<proteinExistence type="predicted"/>
<dbReference type="Proteomes" id="UP000198870">
    <property type="component" value="Unassembled WGS sequence"/>
</dbReference>
<reference evidence="2 3" key="1">
    <citation type="submission" date="2016-10" db="EMBL/GenBank/DDBJ databases">
        <authorList>
            <person name="de Groot N.N."/>
        </authorList>
    </citation>
    <scope>NUCLEOTIDE SEQUENCE [LARGE SCALE GENOMIC DNA]</scope>
    <source>
        <strain evidence="2 3">AA1</strain>
    </source>
</reference>
<dbReference type="AlphaFoldDB" id="A0A1G5J0H7"/>
<keyword evidence="1" id="KW-1133">Transmembrane helix</keyword>
<keyword evidence="1" id="KW-0472">Membrane</keyword>
<sequence length="203" mass="22277">MQFRQISTLKAKWKVPFIVLLVMILSAWGGAIYIGMLHENHGHELLTPHDVELRSQKADRNTCTYISPKDSEEIACSGLNETQNAKLNKFLQSELKKILIESHGSLLEAAKYCSDNYIKEGVFFVELGGGVIHLVVVISSIVFTAICIFIAIIVLFISLPIFLKSDNENKAKRAGGIVKTCLGFIVASGTTLVGGFVITSAMF</sequence>
<keyword evidence="1" id="KW-0812">Transmembrane</keyword>
<dbReference type="OrthoDB" id="9966571at2"/>
<keyword evidence="3" id="KW-1185">Reference proteome</keyword>
<feature type="transmembrane region" description="Helical" evidence="1">
    <location>
        <begin position="131"/>
        <end position="159"/>
    </location>
</feature>
<name>A0A1G5J0H7_9BACT</name>
<evidence type="ECO:0000313" key="2">
    <source>
        <dbReference type="EMBL" id="SCY81188.1"/>
    </source>
</evidence>
<feature type="transmembrane region" description="Helical" evidence="1">
    <location>
        <begin position="15"/>
        <end position="36"/>
    </location>
</feature>
<evidence type="ECO:0000313" key="3">
    <source>
        <dbReference type="Proteomes" id="UP000198870"/>
    </source>
</evidence>
<gene>
    <name evidence="2" type="ORF">SAMN05216233_1236</name>
</gene>
<organism evidence="2 3">
    <name type="scientific">Desulfoluna spongiiphila</name>
    <dbReference type="NCBI Taxonomy" id="419481"/>
    <lineage>
        <taxon>Bacteria</taxon>
        <taxon>Pseudomonadati</taxon>
        <taxon>Thermodesulfobacteriota</taxon>
        <taxon>Desulfobacteria</taxon>
        <taxon>Desulfobacterales</taxon>
        <taxon>Desulfolunaceae</taxon>
        <taxon>Desulfoluna</taxon>
    </lineage>
</organism>
<dbReference type="RefSeq" id="WP_092214503.1">
    <property type="nucleotide sequence ID" value="NZ_FMUX01000023.1"/>
</dbReference>
<feature type="transmembrane region" description="Helical" evidence="1">
    <location>
        <begin position="180"/>
        <end position="202"/>
    </location>
</feature>
<dbReference type="EMBL" id="FMUX01000023">
    <property type="protein sequence ID" value="SCY81188.1"/>
    <property type="molecule type" value="Genomic_DNA"/>
</dbReference>